<reference evidence="1 2" key="1">
    <citation type="submission" date="2021-06" db="EMBL/GenBank/DDBJ databases">
        <authorList>
            <person name="Palmer J.M."/>
        </authorList>
    </citation>
    <scope>NUCLEOTIDE SEQUENCE [LARGE SCALE GENOMIC DNA]</scope>
    <source>
        <strain evidence="1 2">XC_2019</strain>
        <tissue evidence="1">Muscle</tissue>
    </source>
</reference>
<evidence type="ECO:0000313" key="2">
    <source>
        <dbReference type="Proteomes" id="UP001434883"/>
    </source>
</evidence>
<protein>
    <submittedName>
        <fullName evidence="1">Uncharacterized protein</fullName>
    </submittedName>
</protein>
<sequence>MLSHMADLSRRAKQGSATAESGLSLVLFTSAGDKSFSHLRTHNLHTVSALHTGRGVLVCTHNIHYVMHADCCLLQSLETFLIT</sequence>
<comment type="caution">
    <text evidence="1">The sequence shown here is derived from an EMBL/GenBank/DDBJ whole genome shotgun (WGS) entry which is preliminary data.</text>
</comment>
<organism evidence="1 2">
    <name type="scientific">Xenoophorus captivus</name>
    <dbReference type="NCBI Taxonomy" id="1517983"/>
    <lineage>
        <taxon>Eukaryota</taxon>
        <taxon>Metazoa</taxon>
        <taxon>Chordata</taxon>
        <taxon>Craniata</taxon>
        <taxon>Vertebrata</taxon>
        <taxon>Euteleostomi</taxon>
        <taxon>Actinopterygii</taxon>
        <taxon>Neopterygii</taxon>
        <taxon>Teleostei</taxon>
        <taxon>Neoteleostei</taxon>
        <taxon>Acanthomorphata</taxon>
        <taxon>Ovalentaria</taxon>
        <taxon>Atherinomorphae</taxon>
        <taxon>Cyprinodontiformes</taxon>
        <taxon>Goodeidae</taxon>
        <taxon>Xenoophorus</taxon>
    </lineage>
</organism>
<evidence type="ECO:0000313" key="1">
    <source>
        <dbReference type="EMBL" id="MEQ2214193.1"/>
    </source>
</evidence>
<keyword evidence="2" id="KW-1185">Reference proteome</keyword>
<dbReference type="EMBL" id="JAHRIN010067261">
    <property type="protein sequence ID" value="MEQ2214193.1"/>
    <property type="molecule type" value="Genomic_DNA"/>
</dbReference>
<name>A0ABV0S398_9TELE</name>
<accession>A0ABV0S398</accession>
<proteinExistence type="predicted"/>
<dbReference type="Proteomes" id="UP001434883">
    <property type="component" value="Unassembled WGS sequence"/>
</dbReference>
<gene>
    <name evidence="1" type="ORF">XENOCAPTIV_019857</name>
</gene>